<keyword evidence="2" id="KW-1185">Reference proteome</keyword>
<reference evidence="1" key="1">
    <citation type="submission" date="2023-04" db="EMBL/GenBank/DDBJ databases">
        <title>Draft Genome sequencing of Naganishia species isolated from polar environments using Oxford Nanopore Technology.</title>
        <authorList>
            <person name="Leo P."/>
            <person name="Venkateswaran K."/>
        </authorList>
    </citation>
    <scope>NUCLEOTIDE SEQUENCE</scope>
    <source>
        <strain evidence="1">MNA-CCFEE 5423</strain>
    </source>
</reference>
<evidence type="ECO:0000313" key="2">
    <source>
        <dbReference type="Proteomes" id="UP001227268"/>
    </source>
</evidence>
<name>A0ACC2VNW3_9TREE</name>
<protein>
    <submittedName>
        <fullName evidence="1">Uncharacterized protein</fullName>
    </submittedName>
</protein>
<sequence length="929" mass="97545">MDDSISNADTDQAEEQLYAAVDIDAADDLSDGELFIAVDLDEGAQIEAALSAIHPQGFTGNSRSRRRARILPASESSVIASQVVPPQESTIPPSRALDMSPVASSSTTAGAAGDETGRTDDMPAKDRLQGRNKSGVNNPEIQNGGAAVAEAMLEIGREAAVDQGTSIRTNAETSHRNGDVMEESIAYRTVGDGSMDVDPASSAKDGSSVVQNDSASTLPITTVSKTPAVTETARTNTAPSTPGHGLNKVVERKEPAVLGDFVSLADMEGRQHLRFNSKSPEKQPEEITKAEPVAEATTQSGQSTPSKRTFTPFTSIMGGSATPIPSPLSVAPTASASRHPPSGAIATPPFSPAGNASIISRSTSERRGKRPRDAVSPPISTASETPVHSAAEDGGKKKKKKKKSKMGEDAEVVADGADEKNNGANSGIVFGQLSSPASTSGNAPVGETGEATAEKGKSRMDRASSGAIDMEIDEDSPKPVAQPPPPPAKPNGTSTFNLDQEDFIAFDMSDDDDFGQKSLPPKSAFANKGKGKASNQPMCAECGGIGSHGATCSHSAICASCQQTGHTAQYCFASWRDYVYYTKEDREAAIARKVAIAQEGGWKYEAVGVVLSHGSVGRCYNCGDTGHWGDNCEYPRWDDGLNGNAGSAFSHRNAETGPYARKSANEEFAAAADPAFVQTQELEHESSANRALDLRPGRMGRERQKLNMRRQGGNASNNRDEEEEDTWFDNANRGAGNQGRFPGNGSRLGPPGPRNGGDGQNGRMVPTPNNGPRGIQIRGLASATIGGGANRKPNLPARPADGMGSNRVIQQQGGRPGNPGNNGGRDYQRNDHDRAADNFYSSGHGGGSVAEWESDYRRSDQHFKPNTNVAAAPSMSDRFGGDRNGNGNGGNSRGNGRGGQYANGGHGRNEPPQGRPYGGGQRQNYYGSY</sequence>
<accession>A0ACC2VNW3</accession>
<evidence type="ECO:0000313" key="1">
    <source>
        <dbReference type="EMBL" id="KAJ9101078.1"/>
    </source>
</evidence>
<organism evidence="1 2">
    <name type="scientific">Naganishia friedmannii</name>
    <dbReference type="NCBI Taxonomy" id="89922"/>
    <lineage>
        <taxon>Eukaryota</taxon>
        <taxon>Fungi</taxon>
        <taxon>Dikarya</taxon>
        <taxon>Basidiomycota</taxon>
        <taxon>Agaricomycotina</taxon>
        <taxon>Tremellomycetes</taxon>
        <taxon>Filobasidiales</taxon>
        <taxon>Filobasidiaceae</taxon>
        <taxon>Naganishia</taxon>
    </lineage>
</organism>
<gene>
    <name evidence="1" type="ORF">QFC21_003296</name>
</gene>
<dbReference type="Proteomes" id="UP001227268">
    <property type="component" value="Unassembled WGS sequence"/>
</dbReference>
<dbReference type="EMBL" id="JASBWT010000010">
    <property type="protein sequence ID" value="KAJ9101078.1"/>
    <property type="molecule type" value="Genomic_DNA"/>
</dbReference>
<proteinExistence type="predicted"/>
<comment type="caution">
    <text evidence="1">The sequence shown here is derived from an EMBL/GenBank/DDBJ whole genome shotgun (WGS) entry which is preliminary data.</text>
</comment>